<feature type="region of interest" description="Disordered" evidence="1">
    <location>
        <begin position="815"/>
        <end position="891"/>
    </location>
</feature>
<protein>
    <recommendedName>
        <fullName evidence="4">Hpc2-related domain-containing protein</fullName>
    </recommendedName>
</protein>
<proteinExistence type="predicted"/>
<evidence type="ECO:0000256" key="1">
    <source>
        <dbReference type="SAM" id="MobiDB-lite"/>
    </source>
</evidence>
<evidence type="ECO:0000313" key="2">
    <source>
        <dbReference type="EMBL" id="KAK6589155.1"/>
    </source>
</evidence>
<feature type="region of interest" description="Disordered" evidence="1">
    <location>
        <begin position="636"/>
        <end position="689"/>
    </location>
</feature>
<gene>
    <name evidence="2" type="ORF">RS030_223498</name>
</gene>
<evidence type="ECO:0008006" key="4">
    <source>
        <dbReference type="Google" id="ProtNLM"/>
    </source>
</evidence>
<feature type="compositionally biased region" description="Basic and acidic residues" evidence="1">
    <location>
        <begin position="297"/>
        <end position="312"/>
    </location>
</feature>
<accession>A0AAV9XWK5</accession>
<keyword evidence="3" id="KW-1185">Reference proteome</keyword>
<evidence type="ECO:0000313" key="3">
    <source>
        <dbReference type="Proteomes" id="UP001311799"/>
    </source>
</evidence>
<feature type="compositionally biased region" description="Basic and acidic residues" evidence="1">
    <location>
        <begin position="843"/>
        <end position="853"/>
    </location>
</feature>
<sequence>MLTNSTINDDKLLDNNNVLGEIENTNCLEEKIMEDDTSIVGDDEDDESDYQSIVDSFRFERGLKLVLEVPKETIKYIYNEILDKHIQLPTLISFRDICIDVYGEDNVAEKKISDGKKIWNKIIKEKTEDCEIENYENEDNERTYKDITSFLDTIKSSTKNESIAVSENVLRKRVHEMSTRLSKQGLLCDPREYYFNPMTMTGGNGGNRSKEDYYDVFDDFIDDSEMVGDLGLSLDDLYNKNDIGNDDSFGSNSIQTSELIYADYNDPNAFYCDNNPQGDLIDFYYESDSSTSNELDDTNKDSEISSGEEPKKSVSMREILNNQILKLLIQLRTDCWTYYSPKNTTINRDLSSDQSANNAQTPIVDLNYGDTISFSQETVDLSTPVAKEINSSSKYLFPQRTPKVVSHWFKSLNEKLKRISEAYTKCKSYYNKNGNFKIDKDSIDPEIQDSIDILINTIEKDPILCKIPSLFTTIYPNYEVVPFDSKLIQVIWQALNATVPMCNKKKQINLSQGDSSAIANLLTKYDNFRIKWLRLVLNHNQEVLYQLDLNAYESIINYPSIKNKSPEYVKQILNSISQYNSQISSSNNSLKERDDSVINKTETVLNSNTTAMETSQDTIVNDSDTRQLGSTLTLIDLKSEDQNSQEENEEISVSQLTDNNSSTRNNPTANSSQNENNVAQEKSKSSSKTNEFTLQSMKAIDCDLVFDFGISLLEYIHGINRLRLVYKDISSANLMAKTVQKEQDSLPVNGTRGLEQMIKGYILKRFSNIAFEGQKIKDIPHRYFLNQVKLLQLKYKYRSLTSITIRRPKVEIDSKTSIGSTTKKRRRKDATGVDLEINTKGTSSDKKKDDLETTNHNIGDLNEIKPCCSPKASPSQNSAKIDADSGNIYNN</sequence>
<dbReference type="Proteomes" id="UP001311799">
    <property type="component" value="Unassembled WGS sequence"/>
</dbReference>
<name>A0AAV9XWK5_9CRYT</name>
<dbReference type="AlphaFoldDB" id="A0AAV9XWK5"/>
<feature type="region of interest" description="Disordered" evidence="1">
    <location>
        <begin position="291"/>
        <end position="312"/>
    </location>
</feature>
<organism evidence="2 3">
    <name type="scientific">Cryptosporidium xiaoi</name>
    <dbReference type="NCBI Taxonomy" id="659607"/>
    <lineage>
        <taxon>Eukaryota</taxon>
        <taxon>Sar</taxon>
        <taxon>Alveolata</taxon>
        <taxon>Apicomplexa</taxon>
        <taxon>Conoidasida</taxon>
        <taxon>Coccidia</taxon>
        <taxon>Eucoccidiorida</taxon>
        <taxon>Eimeriorina</taxon>
        <taxon>Cryptosporidiidae</taxon>
        <taxon>Cryptosporidium</taxon>
    </lineage>
</organism>
<feature type="compositionally biased region" description="Polar residues" evidence="1">
    <location>
        <begin position="651"/>
        <end position="689"/>
    </location>
</feature>
<reference evidence="2 3" key="1">
    <citation type="submission" date="2023-10" db="EMBL/GenBank/DDBJ databases">
        <title>Comparative genomics analysis reveals potential genetic determinants of host preference in Cryptosporidium xiaoi.</title>
        <authorList>
            <person name="Xiao L."/>
            <person name="Li J."/>
        </authorList>
    </citation>
    <scope>NUCLEOTIDE SEQUENCE [LARGE SCALE GENOMIC DNA]</scope>
    <source>
        <strain evidence="2 3">52996</strain>
    </source>
</reference>
<dbReference type="EMBL" id="JAWDEY010000014">
    <property type="protein sequence ID" value="KAK6589155.1"/>
    <property type="molecule type" value="Genomic_DNA"/>
</dbReference>
<comment type="caution">
    <text evidence="2">The sequence shown here is derived from an EMBL/GenBank/DDBJ whole genome shotgun (WGS) entry which is preliminary data.</text>
</comment>